<comment type="caution">
    <text evidence="4">The sequence shown here is derived from an EMBL/GenBank/DDBJ whole genome shotgun (WGS) entry which is preliminary data.</text>
</comment>
<evidence type="ECO:0000256" key="1">
    <source>
        <dbReference type="ARBA" id="ARBA00006464"/>
    </source>
</evidence>
<feature type="domain" description="Bacterial sugar transferase" evidence="3">
    <location>
        <begin position="20"/>
        <end position="207"/>
    </location>
</feature>
<accession>A0ABW8T0P5</accession>
<dbReference type="PANTHER" id="PTHR30576:SF10">
    <property type="entry name" value="SLL5057 PROTEIN"/>
    <property type="match status" value="1"/>
</dbReference>
<dbReference type="Pfam" id="PF02397">
    <property type="entry name" value="Bac_transf"/>
    <property type="match status" value="1"/>
</dbReference>
<keyword evidence="2" id="KW-0812">Transmembrane</keyword>
<keyword evidence="2" id="KW-1133">Transmembrane helix</keyword>
<organism evidence="4 5">
    <name type="scientific">Candidatus Clostridium stratigraminis</name>
    <dbReference type="NCBI Taxonomy" id="3381661"/>
    <lineage>
        <taxon>Bacteria</taxon>
        <taxon>Bacillati</taxon>
        <taxon>Bacillota</taxon>
        <taxon>Clostridia</taxon>
        <taxon>Eubacteriales</taxon>
        <taxon>Clostridiaceae</taxon>
        <taxon>Clostridium</taxon>
    </lineage>
</organism>
<protein>
    <submittedName>
        <fullName evidence="4">Sugar transferase</fullName>
    </submittedName>
</protein>
<name>A0ABW8T0P5_9CLOT</name>
<sequence length="213" mass="24840">MAPNDNLRINDKSLYYHILKRIIDLCGSVIGMIIFAPLMLITMLAIKIDSKGPAIFSQERVGRAHKTFKMYKFRSMKLNAEEEKHLLIDRNEMSGPMFKIKEDPRITKIGKLIRCTSIDELPQLINVLKGEMSLVGPRPSLPSEVSKFEKWMLKRLEVKPGLTCYWQVRGRNEIGFIDWMELDCKYVDERNTFVDILLIFKTFKKFLGDKHAR</sequence>
<proteinExistence type="inferred from homology"/>
<keyword evidence="5" id="KW-1185">Reference proteome</keyword>
<gene>
    <name evidence="4" type="ORF">ACJDUG_03990</name>
</gene>
<dbReference type="RefSeq" id="WP_406768690.1">
    <property type="nucleotide sequence ID" value="NZ_JBJHZZ010000001.1"/>
</dbReference>
<evidence type="ECO:0000259" key="3">
    <source>
        <dbReference type="Pfam" id="PF02397"/>
    </source>
</evidence>
<comment type="similarity">
    <text evidence="1">Belongs to the bacterial sugar transferase family.</text>
</comment>
<evidence type="ECO:0000313" key="4">
    <source>
        <dbReference type="EMBL" id="MFL0246139.1"/>
    </source>
</evidence>
<dbReference type="InterPro" id="IPR003362">
    <property type="entry name" value="Bact_transf"/>
</dbReference>
<evidence type="ECO:0000256" key="2">
    <source>
        <dbReference type="SAM" id="Phobius"/>
    </source>
</evidence>
<feature type="transmembrane region" description="Helical" evidence="2">
    <location>
        <begin position="22"/>
        <end position="46"/>
    </location>
</feature>
<keyword evidence="4" id="KW-0808">Transferase</keyword>
<dbReference type="Proteomes" id="UP001623591">
    <property type="component" value="Unassembled WGS sequence"/>
</dbReference>
<dbReference type="EMBL" id="JBJHZZ010000001">
    <property type="protein sequence ID" value="MFL0246139.1"/>
    <property type="molecule type" value="Genomic_DNA"/>
</dbReference>
<keyword evidence="2" id="KW-0472">Membrane</keyword>
<dbReference type="PANTHER" id="PTHR30576">
    <property type="entry name" value="COLANIC BIOSYNTHESIS UDP-GLUCOSE LIPID CARRIER TRANSFERASE"/>
    <property type="match status" value="1"/>
</dbReference>
<reference evidence="4 5" key="1">
    <citation type="submission" date="2024-11" db="EMBL/GenBank/DDBJ databases">
        <authorList>
            <person name="Heng Y.C."/>
            <person name="Lim A.C.H."/>
            <person name="Lee J.K.Y."/>
            <person name="Kittelmann S."/>
        </authorList>
    </citation>
    <scope>NUCLEOTIDE SEQUENCE [LARGE SCALE GENOMIC DNA]</scope>
    <source>
        <strain evidence="4 5">WILCCON 0185</strain>
    </source>
</reference>
<dbReference type="GO" id="GO:0016740">
    <property type="term" value="F:transferase activity"/>
    <property type="evidence" value="ECO:0007669"/>
    <property type="project" value="UniProtKB-KW"/>
</dbReference>
<evidence type="ECO:0000313" key="5">
    <source>
        <dbReference type="Proteomes" id="UP001623591"/>
    </source>
</evidence>